<dbReference type="InterPro" id="IPR053793">
    <property type="entry name" value="PB1-like"/>
</dbReference>
<name>A0A7C8MK75_9PEZI</name>
<dbReference type="InterPro" id="IPR028268">
    <property type="entry name" value="Pianissimo_fam"/>
</dbReference>
<dbReference type="FunCoup" id="A0A7C8MK75">
    <property type="interactions" value="435"/>
</dbReference>
<dbReference type="Pfam" id="PF14663">
    <property type="entry name" value="RasGEF_N_2"/>
    <property type="match status" value="1"/>
</dbReference>
<dbReference type="PROSITE" id="PS50293">
    <property type="entry name" value="TPR_REGION"/>
    <property type="match status" value="1"/>
</dbReference>
<dbReference type="Proteomes" id="UP000481858">
    <property type="component" value="Unassembled WGS sequence"/>
</dbReference>
<dbReference type="EMBL" id="WUBL01000142">
    <property type="protein sequence ID" value="KAF2964650.1"/>
    <property type="molecule type" value="Genomic_DNA"/>
</dbReference>
<evidence type="ECO:0000256" key="1">
    <source>
        <dbReference type="ARBA" id="ARBA00004496"/>
    </source>
</evidence>
<feature type="compositionally biased region" description="Polar residues" evidence="9">
    <location>
        <begin position="607"/>
        <end position="638"/>
    </location>
</feature>
<dbReference type="PROSITE" id="PS50005">
    <property type="entry name" value="TPR"/>
    <property type="match status" value="1"/>
</dbReference>
<feature type="compositionally biased region" description="Basic and acidic residues" evidence="9">
    <location>
        <begin position="1858"/>
        <end position="1867"/>
    </location>
</feature>
<comment type="subcellular location">
    <subcellularLocation>
        <location evidence="1">Cytoplasm</location>
    </subcellularLocation>
</comment>
<feature type="compositionally biased region" description="Basic and acidic residues" evidence="9">
    <location>
        <begin position="339"/>
        <end position="350"/>
    </location>
</feature>
<dbReference type="Gene3D" id="1.10.287.160">
    <property type="entry name" value="HR1 repeat"/>
    <property type="match status" value="1"/>
</dbReference>
<keyword evidence="6" id="KW-0677">Repeat</keyword>
<dbReference type="SUPFAM" id="SSF48371">
    <property type="entry name" value="ARM repeat"/>
    <property type="match status" value="1"/>
</dbReference>
<evidence type="ECO:0000256" key="5">
    <source>
        <dbReference type="ARBA" id="ARBA00022490"/>
    </source>
</evidence>
<evidence type="ECO:0000259" key="10">
    <source>
        <dbReference type="PROSITE" id="PS51745"/>
    </source>
</evidence>
<feature type="region of interest" description="Disordered" evidence="9">
    <location>
        <begin position="607"/>
        <end position="641"/>
    </location>
</feature>
<feature type="compositionally biased region" description="Basic and acidic residues" evidence="9">
    <location>
        <begin position="305"/>
        <end position="319"/>
    </location>
</feature>
<feature type="region of interest" description="Disordered" evidence="9">
    <location>
        <begin position="549"/>
        <end position="573"/>
    </location>
</feature>
<feature type="compositionally biased region" description="Polar residues" evidence="9">
    <location>
        <begin position="549"/>
        <end position="566"/>
    </location>
</feature>
<dbReference type="SMART" id="SM01303">
    <property type="entry name" value="RasGEF_N_2"/>
    <property type="match status" value="1"/>
</dbReference>
<keyword evidence="12" id="KW-1185">Reference proteome</keyword>
<sequence>MSLKQEIETWVSALGRYDNNEFEDALREFENISDTSKILFNMGVIHATLGEHEKAVECYQRAIRLDSYLAVAYFQQGVSNFLLGDFEEALANFNDTLLYLRGNTMIDYAQLGLLFKLYSCEVLFNRGLCYIYLQQKDSGMQDLNYAVKEKVVEDHNVIDEAIREEAEGYTVFSIPVGVVYRPNEAKVRNLKTKDYLGKARLVAASDRSNAFTGFAGSEIKNAGRGVEKDDRPTDNISFAATNLVKPGLQSRRQQSEPPNGRNAFPPTPPPENDKPAGMSRGASVRNGPKPMPAKLNIPDSNGRSTKYEKTSSPQSDRRMPARAASEARSPPQRSYSRAEPPRNRGSRNNDDEAAYPDDVYDMYSGGSNGGGARRSQGSRRNQPRYIEEEEEGSDYDSFDEGDFEMVSNRRPGPSTTGSVRGGSRRPDIRKVRVKVHAEDVRYIMIGVAIEFADLEEKVREKFGMQRRRFKIKVRDEDAPQSDMITMGDQDDLEMVMMSVKSAARKKREDIGKLEEGCIATTIYATTVSTEVPGGHSAGIATMLTTTATPSQKSLNGQSAASFNPSVAPSRPSLERLERDGTLQPPAASNAAAAAAATRNLSTSSVSFAPRGTSLNPSSVAPGSFSSELRSQMTQSRTGSRADVYNLEKLDEDDEAVAEQALTALKDSLNRELKIKEGSENMLEALNTKKAKQTKDQRHRVEAELTAANQRIKELKLQITDAQRTKIAPSTPVRNRNNGLHQSGLRSPPSASRSGVGSDADEPAESPTFALAEILQALEVEGMAAEYYVGRANNFVDLFKRYPTLKYDLVWSIFGDRMQMMLLSGSREVVAAGYRMLRYAIFDLASLKKIRALNTDCMVVISLAKDRKADVEREQALKFVRAFLDVKDGVREVSRALIRAIVSVAEHAEDRLRPICIETLAEVLLRDPALLIAAGGLTPISEALGEGTYKSPESLSAVFLFLLDAPQTRKFLRAGYDLEVMFTAFTDSLFSYEAVVKQNAKAISLALKTWSGLMSLSMFNFRAIKSLIASLILPNNNIRDTILDLLYSLLRIKPPSWATSYLAGRRLTTYGRVATLKSTISHKAEIAYEDEGMEQNFVEHYTALLLAILIKSGLMPNLLEVAQHAEDPMLKRKATLLIGETLKLASRILPPSWSSELQLLPELFSAAAKFDDEGRFNATGIVYQISSVSRTLHRSSVSGYTASSLFPAGTMELAGSLEDTHKHGNSANTDDATFRQLLLDSGVLGSSNPAKWKWDIMLRIIEGPLTNSKRLEEAIKASKFIKSVIGFYRPFKYRFSEISSTRNTQKYVRVGCALMHTLLQTAEGVRYLTDNKLLRQIAECLAQCDPTSGLTAQYPMFSRDRLTDTLCGGYFPMLGVLSSDPKGVQMLERWRIFNMMYHIIDFKQRPDLIKLILANLDYSLQGHPRVLLSKALTAGTKDMRIHATNVLRKYAISQRIASSGQIISDAKWAIQLLVTQLYDPEVEVCATAVKILEKACNSKPLLEYIVECRPALDHLGEIGAPLLLRFLSTSIGYHYLDGLDYISNEMDDWFLGRNDTYVSLIEASLARSFFETAEDHSNRLSMYEDVDGDGDHDSHMPPHFYRELTRTKEGCQLLEDKGHFLEFASTIREYGMQSEDPELITKVKGCLWAVGNVGSMELGAPFLESTDVVERIVQIARTHDVMSLRGTAFFVLGLISRSVHGLEILSEHGWLSNTTLLGRSFGLCIPNDLSKFLSYQPWKHEIPLSIRLPDTQNTIPNPASVIVDEADETNKRVLELIEVDLGDMILYKKARVELHQLKHQKVPGFRQAAMFRRVLGLLENHHYKLADRHLIIELFDKSVLRDIIYGEESSDEVDSNSGDEQRTERQRSISDPADLEMTTRAYQSSI</sequence>
<protein>
    <recommendedName>
        <fullName evidence="10">PB1 domain-containing protein</fullName>
    </recommendedName>
</protein>
<feature type="region of interest" description="Disordered" evidence="9">
    <location>
        <begin position="1848"/>
        <end position="1885"/>
    </location>
</feature>
<dbReference type="InterPro" id="IPR019734">
    <property type="entry name" value="TPR_rpt"/>
</dbReference>
<dbReference type="Pfam" id="PF02185">
    <property type="entry name" value="HR1"/>
    <property type="match status" value="1"/>
</dbReference>
<gene>
    <name evidence="11" type="ORF">GQX73_g8928</name>
</gene>
<dbReference type="GO" id="GO:0005737">
    <property type="term" value="C:cytoplasm"/>
    <property type="evidence" value="ECO:0007669"/>
    <property type="project" value="UniProtKB-SubCell"/>
</dbReference>
<feature type="compositionally biased region" description="Acidic residues" evidence="9">
    <location>
        <begin position="387"/>
        <end position="403"/>
    </location>
</feature>
<dbReference type="Pfam" id="PF14666">
    <property type="entry name" value="RICTOR_M"/>
    <property type="match status" value="1"/>
</dbReference>
<dbReference type="SUPFAM" id="SSF54277">
    <property type="entry name" value="CAD &amp; PB1 domains"/>
    <property type="match status" value="1"/>
</dbReference>
<dbReference type="SMART" id="SM00028">
    <property type="entry name" value="TPR"/>
    <property type="match status" value="3"/>
</dbReference>
<evidence type="ECO:0000256" key="9">
    <source>
        <dbReference type="SAM" id="MobiDB-lite"/>
    </source>
</evidence>
<dbReference type="InterPro" id="IPR036274">
    <property type="entry name" value="HR1_rpt_sf"/>
</dbReference>
<evidence type="ECO:0000256" key="4">
    <source>
        <dbReference type="ARBA" id="ARBA00022443"/>
    </source>
</evidence>
<dbReference type="FunFam" id="1.25.40.10:FF:000017">
    <property type="entry name" value="NADPH oxidase regulator NoxR"/>
    <property type="match status" value="1"/>
</dbReference>
<dbReference type="InParanoid" id="A0A7C8MK75"/>
<accession>A0A7C8MK75</accession>
<feature type="compositionally biased region" description="Low complexity" evidence="9">
    <location>
        <begin position="321"/>
        <end position="334"/>
    </location>
</feature>
<dbReference type="PANTHER" id="PTHR13298">
    <property type="entry name" value="CYTOSOLIC REGULATOR PIANISSIMO"/>
    <property type="match status" value="1"/>
</dbReference>
<evidence type="ECO:0000256" key="7">
    <source>
        <dbReference type="ARBA" id="ARBA00022803"/>
    </source>
</evidence>
<dbReference type="SUPFAM" id="SSF46585">
    <property type="entry name" value="HR1 repeat"/>
    <property type="match status" value="1"/>
</dbReference>
<evidence type="ECO:0000256" key="2">
    <source>
        <dbReference type="ARBA" id="ARBA00008051"/>
    </source>
</evidence>
<dbReference type="InterPro" id="IPR028267">
    <property type="entry name" value="Pianissimo_N"/>
</dbReference>
<dbReference type="SMART" id="SM00742">
    <property type="entry name" value="Hr1"/>
    <property type="match status" value="1"/>
</dbReference>
<dbReference type="SMART" id="SM01310">
    <property type="entry name" value="RICTOR_V"/>
    <property type="match status" value="1"/>
</dbReference>
<feature type="domain" description="PB1" evidence="10">
    <location>
        <begin position="430"/>
        <end position="513"/>
    </location>
</feature>
<feature type="repeat" description="TPR" evidence="8">
    <location>
        <begin position="36"/>
        <end position="69"/>
    </location>
</feature>
<dbReference type="Pfam" id="PF14668">
    <property type="entry name" value="RICTOR_V"/>
    <property type="match status" value="1"/>
</dbReference>
<feature type="region of interest" description="Disordered" evidence="9">
    <location>
        <begin position="241"/>
        <end position="425"/>
    </location>
</feature>
<dbReference type="GO" id="GO:0031932">
    <property type="term" value="C:TORC2 complex"/>
    <property type="evidence" value="ECO:0007669"/>
    <property type="project" value="InterPro"/>
</dbReference>
<dbReference type="InterPro" id="IPR011072">
    <property type="entry name" value="HR1_rho-bd"/>
</dbReference>
<dbReference type="SUPFAM" id="SSF48452">
    <property type="entry name" value="TPR-like"/>
    <property type="match status" value="1"/>
</dbReference>
<dbReference type="PANTHER" id="PTHR13298:SF11">
    <property type="entry name" value="RAPAMYCIN-INSENSITIVE COMPANION OF MTOR"/>
    <property type="match status" value="1"/>
</dbReference>
<evidence type="ECO:0000256" key="6">
    <source>
        <dbReference type="ARBA" id="ARBA00022737"/>
    </source>
</evidence>
<dbReference type="InterPro" id="IPR029453">
    <property type="entry name" value="Rictor_IV"/>
</dbReference>
<evidence type="ECO:0000313" key="12">
    <source>
        <dbReference type="Proteomes" id="UP000481858"/>
    </source>
</evidence>
<dbReference type="PROSITE" id="PS51745">
    <property type="entry name" value="PB1"/>
    <property type="match status" value="1"/>
</dbReference>
<feature type="region of interest" description="Disordered" evidence="9">
    <location>
        <begin position="722"/>
        <end position="763"/>
    </location>
</feature>
<proteinExistence type="inferred from homology"/>
<keyword evidence="4" id="KW-0728">SH3 domain</keyword>
<dbReference type="Gene3D" id="3.10.20.90">
    <property type="entry name" value="Phosphatidylinositol 3-kinase Catalytic Subunit, Chain A, domain 1"/>
    <property type="match status" value="1"/>
</dbReference>
<comment type="similarity">
    <text evidence="2">Belongs to the NCF2/NOXA1 family.</text>
</comment>
<keyword evidence="7 8" id="KW-0802">TPR repeat</keyword>
<evidence type="ECO:0000256" key="3">
    <source>
        <dbReference type="ARBA" id="ARBA00008878"/>
    </source>
</evidence>
<dbReference type="OrthoDB" id="271111at2759"/>
<dbReference type="SMART" id="SM01307">
    <property type="entry name" value="RICTOR_M"/>
    <property type="match status" value="1"/>
</dbReference>
<organism evidence="11 12">
    <name type="scientific">Xylaria multiplex</name>
    <dbReference type="NCBI Taxonomy" id="323545"/>
    <lineage>
        <taxon>Eukaryota</taxon>
        <taxon>Fungi</taxon>
        <taxon>Dikarya</taxon>
        <taxon>Ascomycota</taxon>
        <taxon>Pezizomycotina</taxon>
        <taxon>Sordariomycetes</taxon>
        <taxon>Xylariomycetidae</taxon>
        <taxon>Xylariales</taxon>
        <taxon>Xylariaceae</taxon>
        <taxon>Xylaria</taxon>
    </lineage>
</organism>
<feature type="compositionally biased region" description="Acidic residues" evidence="9">
    <location>
        <begin position="351"/>
        <end position="360"/>
    </location>
</feature>
<reference evidence="11 12" key="1">
    <citation type="submission" date="2019-12" db="EMBL/GenBank/DDBJ databases">
        <title>Draft genome sequence of the ascomycete Xylaria multiplex DSM 110363.</title>
        <authorList>
            <person name="Buettner E."/>
            <person name="Kellner H."/>
        </authorList>
    </citation>
    <scope>NUCLEOTIDE SEQUENCE [LARGE SCALE GENOMIC DNA]</scope>
    <source>
        <strain evidence="11 12">DSM 110363</strain>
    </source>
</reference>
<keyword evidence="5" id="KW-0963">Cytoplasm</keyword>
<dbReference type="InterPro" id="IPR016024">
    <property type="entry name" value="ARM-type_fold"/>
</dbReference>
<dbReference type="Pfam" id="PF14664">
    <property type="entry name" value="RICTOR_N"/>
    <property type="match status" value="1"/>
</dbReference>
<dbReference type="InterPro" id="IPR029452">
    <property type="entry name" value="RICTOR_V"/>
</dbReference>
<evidence type="ECO:0000256" key="8">
    <source>
        <dbReference type="PROSITE-ProRule" id="PRU00339"/>
    </source>
</evidence>
<comment type="similarity">
    <text evidence="3">Belongs to the RICTOR family.</text>
</comment>
<feature type="compositionally biased region" description="Polar residues" evidence="9">
    <location>
        <begin position="731"/>
        <end position="754"/>
    </location>
</feature>
<dbReference type="Pfam" id="PF00515">
    <property type="entry name" value="TPR_1"/>
    <property type="match status" value="1"/>
</dbReference>
<comment type="caution">
    <text evidence="11">The sequence shown here is derived from an EMBL/GenBank/DDBJ whole genome shotgun (WGS) entry which is preliminary data.</text>
</comment>
<dbReference type="SMART" id="SM01308">
    <property type="entry name" value="RICTOR_N"/>
    <property type="match status" value="1"/>
</dbReference>
<evidence type="ECO:0000313" key="11">
    <source>
        <dbReference type="EMBL" id="KAF2964650.1"/>
    </source>
</evidence>
<dbReference type="GO" id="GO:0038203">
    <property type="term" value="P:TORC2 signaling"/>
    <property type="evidence" value="ECO:0007669"/>
    <property type="project" value="TreeGrafter"/>
</dbReference>
<dbReference type="Gene3D" id="1.25.40.10">
    <property type="entry name" value="Tetratricopeptide repeat domain"/>
    <property type="match status" value="1"/>
</dbReference>
<dbReference type="InterPro" id="IPR029451">
    <property type="entry name" value="RICTOR_M"/>
</dbReference>
<dbReference type="InterPro" id="IPR011990">
    <property type="entry name" value="TPR-like_helical_dom_sf"/>
</dbReference>